<dbReference type="InterPro" id="IPR011992">
    <property type="entry name" value="EF-hand-dom_pair"/>
</dbReference>
<evidence type="ECO:0000256" key="2">
    <source>
        <dbReference type="ARBA" id="ARBA00009584"/>
    </source>
</evidence>
<dbReference type="EMBL" id="MTSL01000105">
    <property type="protein sequence ID" value="PJF18732.1"/>
    <property type="molecule type" value="Genomic_DNA"/>
</dbReference>
<dbReference type="GO" id="GO:0043022">
    <property type="term" value="F:ribosome binding"/>
    <property type="evidence" value="ECO:0007669"/>
    <property type="project" value="InterPro"/>
</dbReference>
<keyword evidence="8 11" id="KW-0496">Mitochondrion</keyword>
<dbReference type="GO" id="GO:0015297">
    <property type="term" value="F:antiporter activity"/>
    <property type="evidence" value="ECO:0007669"/>
    <property type="project" value="UniProtKB-KW"/>
</dbReference>
<comment type="caution">
    <text evidence="15">The sequence shown here is derived from an EMBL/GenBank/DDBJ whole genome shotgun (WGS) entry which is preliminary data.</text>
</comment>
<proteinExistence type="inferred from homology"/>
<dbReference type="STRING" id="1246581.A0A2H9TLY4"/>
<dbReference type="InterPro" id="IPR033122">
    <property type="entry name" value="LETM1-like_RBD"/>
</dbReference>
<keyword evidence="4" id="KW-0050">Antiport</keyword>
<feature type="domain" description="EF-hand" evidence="13">
    <location>
        <begin position="487"/>
        <end position="522"/>
    </location>
</feature>
<evidence type="ECO:0000256" key="6">
    <source>
        <dbReference type="ARBA" id="ARBA00022792"/>
    </source>
</evidence>
<keyword evidence="4" id="KW-0813">Transport</keyword>
<keyword evidence="6" id="KW-0999">Mitochondrion inner membrane</keyword>
<dbReference type="InterPro" id="IPR002048">
    <property type="entry name" value="EF_hand_dom"/>
</dbReference>
<dbReference type="PROSITE" id="PS50222">
    <property type="entry name" value="EF_HAND_2"/>
    <property type="match status" value="1"/>
</dbReference>
<keyword evidence="5 12" id="KW-0812">Transmembrane</keyword>
<evidence type="ECO:0000256" key="9">
    <source>
        <dbReference type="ARBA" id="ARBA00023136"/>
    </source>
</evidence>
<sequence>MFLERLIPRVGYVRLTFRGAQFARAVPSSRQYSSDSPPVKPSIATRIKEGALHYWHGTKLLVFETRVSSKLLLKVLRGEKLIRREYRQLLRTTSDLIRLVPFIIMMIIPFLELALPLLLKFFPNMLPSTFEDRLQKEEKMKKQLKVKLETARFLQDMVDNMNGPETSKVKDLKSLFEKTRTSGSTLTTVEVVELCKQLSDEITLENLARPQLISLCKYMSLNAFGTDNFLRYQIRNAVERLKVDDKMIFAEGIESLTRDELRNACHARGIRTMGVPEEYMRRELKQWVELQVEHAVPAPLLILSRAFALSEDIKMEDALRAAITSLPDPVLSEAEVHAAESSKKSSASGKIKLIEEQERLITEELEQERQAIESKSPSDLSEAQLDSISEAVVTLATEDPMSQEKRELAELVQEQATNEAEAKKSLNSASKAIENQVGKLIRDIDHDISEFESEIGKRLQIISPSSDGTISVGQLRAIMTMVKNSPKDAEKISQAIKAFDSDGDGKIFINDILSVAEEAEDREGHGFIVDEKPSKSK</sequence>
<name>A0A2H9TLY4_9FUNG</name>
<evidence type="ECO:0000313" key="15">
    <source>
        <dbReference type="EMBL" id="PJF18732.1"/>
    </source>
</evidence>
<dbReference type="PROSITE" id="PS51758">
    <property type="entry name" value="LETM1_RBD"/>
    <property type="match status" value="1"/>
</dbReference>
<dbReference type="AlphaFoldDB" id="A0A2H9TLY4"/>
<keyword evidence="9 12" id="KW-0472">Membrane</keyword>
<accession>A0A2H9TLY4</accession>
<gene>
    <name evidence="15" type="ORF">PSACC_01457</name>
</gene>
<evidence type="ECO:0000256" key="1">
    <source>
        <dbReference type="ARBA" id="ARBA00004434"/>
    </source>
</evidence>
<evidence type="ECO:0000313" key="16">
    <source>
        <dbReference type="Proteomes" id="UP000240830"/>
    </source>
</evidence>
<evidence type="ECO:0000256" key="11">
    <source>
        <dbReference type="PROSITE-ProRule" id="PRU01094"/>
    </source>
</evidence>
<keyword evidence="16" id="KW-1185">Reference proteome</keyword>
<evidence type="ECO:0000259" key="13">
    <source>
        <dbReference type="PROSITE" id="PS50222"/>
    </source>
</evidence>
<evidence type="ECO:0000259" key="14">
    <source>
        <dbReference type="PROSITE" id="PS51758"/>
    </source>
</evidence>
<dbReference type="PANTHER" id="PTHR14009">
    <property type="entry name" value="LEUCINE ZIPPER-EF-HAND CONTAINING TRANSMEMBRANE PROTEIN"/>
    <property type="match status" value="1"/>
</dbReference>
<comment type="similarity">
    <text evidence="2">Belongs to the LETM1 family.</text>
</comment>
<dbReference type="GO" id="GO:0030003">
    <property type="term" value="P:intracellular monoatomic cation homeostasis"/>
    <property type="evidence" value="ECO:0007669"/>
    <property type="project" value="TreeGrafter"/>
</dbReference>
<dbReference type="Proteomes" id="UP000240830">
    <property type="component" value="Unassembled WGS sequence"/>
</dbReference>
<evidence type="ECO:0000256" key="7">
    <source>
        <dbReference type="ARBA" id="ARBA00022989"/>
    </source>
</evidence>
<evidence type="ECO:0000256" key="12">
    <source>
        <dbReference type="SAM" id="Phobius"/>
    </source>
</evidence>
<dbReference type="PANTHER" id="PTHR14009:SF1">
    <property type="entry name" value="MITOCHONDRIAL PROTON_CALCIUM EXCHANGER PROTEIN"/>
    <property type="match status" value="1"/>
</dbReference>
<keyword evidence="7 12" id="KW-1133">Transmembrane helix</keyword>
<protein>
    <recommendedName>
        <fullName evidence="3">Mitochondrial proton/calcium exchanger protein</fullName>
    </recommendedName>
    <alternativeName>
        <fullName evidence="10">Leucine zipper-EF-hand-containing transmembrane protein 1</fullName>
    </alternativeName>
</protein>
<dbReference type="GO" id="GO:0005509">
    <property type="term" value="F:calcium ion binding"/>
    <property type="evidence" value="ECO:0007669"/>
    <property type="project" value="InterPro"/>
</dbReference>
<dbReference type="InterPro" id="IPR044202">
    <property type="entry name" value="LETM1/MDM38-like"/>
</dbReference>
<dbReference type="SUPFAM" id="SSF47473">
    <property type="entry name" value="EF-hand"/>
    <property type="match status" value="1"/>
</dbReference>
<evidence type="ECO:0000256" key="10">
    <source>
        <dbReference type="ARBA" id="ARBA00031360"/>
    </source>
</evidence>
<evidence type="ECO:0000256" key="5">
    <source>
        <dbReference type="ARBA" id="ARBA00022692"/>
    </source>
</evidence>
<dbReference type="GO" id="GO:0005743">
    <property type="term" value="C:mitochondrial inner membrane"/>
    <property type="evidence" value="ECO:0007669"/>
    <property type="project" value="UniProtKB-SubCell"/>
</dbReference>
<reference evidence="15 16" key="1">
    <citation type="submission" date="2016-10" db="EMBL/GenBank/DDBJ databases">
        <title>The genome of Paramicrosporidium saccamoebae is the missing link in understanding Cryptomycota and Microsporidia evolution.</title>
        <authorList>
            <person name="Quandt C.A."/>
            <person name="Beaudet D."/>
            <person name="Corsaro D."/>
            <person name="Michel R."/>
            <person name="Corradi N."/>
            <person name="James T."/>
        </authorList>
    </citation>
    <scope>NUCLEOTIDE SEQUENCE [LARGE SCALE GENOMIC DNA]</scope>
    <source>
        <strain evidence="15 16">KSL3</strain>
    </source>
</reference>
<dbReference type="Pfam" id="PF07766">
    <property type="entry name" value="LETM1_RBD"/>
    <property type="match status" value="1"/>
</dbReference>
<feature type="transmembrane region" description="Helical" evidence="12">
    <location>
        <begin position="96"/>
        <end position="119"/>
    </location>
</feature>
<feature type="domain" description="Letm1 RBD" evidence="14">
    <location>
        <begin position="142"/>
        <end position="397"/>
    </location>
</feature>
<evidence type="ECO:0000256" key="3">
    <source>
        <dbReference type="ARBA" id="ARBA00020557"/>
    </source>
</evidence>
<evidence type="ECO:0000256" key="8">
    <source>
        <dbReference type="ARBA" id="ARBA00023128"/>
    </source>
</evidence>
<dbReference type="Gene3D" id="1.10.238.10">
    <property type="entry name" value="EF-hand"/>
    <property type="match status" value="1"/>
</dbReference>
<dbReference type="OrthoDB" id="275278at2759"/>
<organism evidence="15 16">
    <name type="scientific">Paramicrosporidium saccamoebae</name>
    <dbReference type="NCBI Taxonomy" id="1246581"/>
    <lineage>
        <taxon>Eukaryota</taxon>
        <taxon>Fungi</taxon>
        <taxon>Fungi incertae sedis</taxon>
        <taxon>Cryptomycota</taxon>
        <taxon>Cryptomycota incertae sedis</taxon>
        <taxon>Paramicrosporidium</taxon>
    </lineage>
</organism>
<comment type="subcellular location">
    <subcellularLocation>
        <location evidence="1">Mitochondrion inner membrane</location>
        <topology evidence="1">Single-pass membrane protein</topology>
    </subcellularLocation>
</comment>
<evidence type="ECO:0000256" key="4">
    <source>
        <dbReference type="ARBA" id="ARBA00022449"/>
    </source>
</evidence>